<evidence type="ECO:0000256" key="1">
    <source>
        <dbReference type="SAM" id="MobiDB-lite"/>
    </source>
</evidence>
<evidence type="ECO:0000313" key="2">
    <source>
        <dbReference type="EMBL" id="RXW16515.1"/>
    </source>
</evidence>
<reference evidence="2 3" key="1">
    <citation type="submission" date="2019-01" db="EMBL/GenBank/DDBJ databases">
        <title>Draft genome sequence of Psathyrella aberdarensis IHI B618.</title>
        <authorList>
            <person name="Buettner E."/>
            <person name="Kellner H."/>
        </authorList>
    </citation>
    <scope>NUCLEOTIDE SEQUENCE [LARGE SCALE GENOMIC DNA]</scope>
    <source>
        <strain evidence="2 3">IHI B618</strain>
    </source>
</reference>
<keyword evidence="3" id="KW-1185">Reference proteome</keyword>
<gene>
    <name evidence="2" type="ORF">EST38_g9337</name>
</gene>
<dbReference type="Proteomes" id="UP000290288">
    <property type="component" value="Unassembled WGS sequence"/>
</dbReference>
<protein>
    <submittedName>
        <fullName evidence="2">Uncharacterized protein</fullName>
    </submittedName>
</protein>
<feature type="compositionally biased region" description="Polar residues" evidence="1">
    <location>
        <begin position="26"/>
        <end position="47"/>
    </location>
</feature>
<dbReference type="AlphaFoldDB" id="A0A4Q2DDE1"/>
<dbReference type="STRING" id="2316362.A0A4Q2DDE1"/>
<proteinExistence type="predicted"/>
<dbReference type="EMBL" id="SDEE01000430">
    <property type="protein sequence ID" value="RXW16515.1"/>
    <property type="molecule type" value="Genomic_DNA"/>
</dbReference>
<feature type="compositionally biased region" description="Gly residues" evidence="1">
    <location>
        <begin position="517"/>
        <end position="529"/>
    </location>
</feature>
<dbReference type="OrthoDB" id="3011914at2759"/>
<feature type="region of interest" description="Disordered" evidence="1">
    <location>
        <begin position="1"/>
        <end position="133"/>
    </location>
</feature>
<comment type="caution">
    <text evidence="2">The sequence shown here is derived from an EMBL/GenBank/DDBJ whole genome shotgun (WGS) entry which is preliminary data.</text>
</comment>
<sequence length="557" mass="61152">MAPKANKNPSANSFAALTRPPLSKENFFQQRMKNAAATQSETFLSQPQKRRVDDTDAPEPSPLPNKRHAKEDDMDTDKQVGEITPPKANAMSTDGQDANAWGQPALKEPLPLTHPPLKGKGKGKPMGSSPSNFDIFLSSDDTVDPEILAQEEATGPNDEGTPDLSTSLNIGVIPSLPSSMLTPTPTRGFPKICGLSLRCLAEKVTKDIKDIWNTLTPPLVLVTIAYAKLVKEFSMSYVVRLQAAITTVIGRTKDLIVSPSKVMHTNYATLSQPFIIAGLTPEQADALTNKQCWSTPDITFFVFPTTIPVSKYIMTLVRFVIPSTPENEAFITDIVRNRLLNNPDFLTWLAAEDNRDNIPPRVKFEEIPKFITDTITASAIEVKEQGEIKTVYRIYMLPPSNNHNVVDDLTNYLKNNTYYPSTRGIGRPKKADYCCIVCQGCNHPTGLCPFKKVPGFFNNDPTADDKKNTTSSPTSNATMGTSTTPTPTSTSFSFSNIPPNSNRSRLVDPYAPSPGYGNRGYGGRGGRGNRGGRGRGRGSPFRTYKWSNTYNEFEGGW</sequence>
<evidence type="ECO:0000313" key="3">
    <source>
        <dbReference type="Proteomes" id="UP000290288"/>
    </source>
</evidence>
<name>A0A4Q2DDE1_9AGAR</name>
<feature type="region of interest" description="Disordered" evidence="1">
    <location>
        <begin position="462"/>
        <end position="542"/>
    </location>
</feature>
<feature type="compositionally biased region" description="Low complexity" evidence="1">
    <location>
        <begin position="473"/>
        <end position="504"/>
    </location>
</feature>
<organism evidence="2 3">
    <name type="scientific">Candolleomyces aberdarensis</name>
    <dbReference type="NCBI Taxonomy" id="2316362"/>
    <lineage>
        <taxon>Eukaryota</taxon>
        <taxon>Fungi</taxon>
        <taxon>Dikarya</taxon>
        <taxon>Basidiomycota</taxon>
        <taxon>Agaricomycotina</taxon>
        <taxon>Agaricomycetes</taxon>
        <taxon>Agaricomycetidae</taxon>
        <taxon>Agaricales</taxon>
        <taxon>Agaricineae</taxon>
        <taxon>Psathyrellaceae</taxon>
        <taxon>Candolleomyces</taxon>
    </lineage>
</organism>
<accession>A0A4Q2DDE1</accession>